<comment type="similarity">
    <text evidence="1">Belongs to the carbohydrate kinase pfkB family.</text>
</comment>
<protein>
    <recommendedName>
        <fullName evidence="7">Tagatose-6-phosphate kinase</fullName>
        <ecNumber evidence="7">2.7.1.144</ecNumber>
    </recommendedName>
</protein>
<evidence type="ECO:0000256" key="5">
    <source>
        <dbReference type="ARBA" id="ARBA00022840"/>
    </source>
</evidence>
<dbReference type="Pfam" id="PF00294">
    <property type="entry name" value="PfkB"/>
    <property type="match status" value="1"/>
</dbReference>
<dbReference type="Proteomes" id="UP000238358">
    <property type="component" value="Chromosome"/>
</dbReference>
<dbReference type="PANTHER" id="PTHR46566:SF1">
    <property type="entry name" value="1-PHOSPHOFRUCTOKINASE"/>
    <property type="match status" value="1"/>
</dbReference>
<evidence type="ECO:0000256" key="7">
    <source>
        <dbReference type="PIRNR" id="PIRNR000535"/>
    </source>
</evidence>
<evidence type="ECO:0000259" key="9">
    <source>
        <dbReference type="Pfam" id="PF00294"/>
    </source>
</evidence>
<proteinExistence type="inferred from homology"/>
<comment type="catalytic activity">
    <reaction evidence="7">
        <text>D-tagatofuranose 6-phosphate + ATP = D-tagatofuranose 1,6-bisphosphate + ADP + H(+)</text>
        <dbReference type="Rhea" id="RHEA:12420"/>
        <dbReference type="ChEBI" id="CHEBI:15378"/>
        <dbReference type="ChEBI" id="CHEBI:30616"/>
        <dbReference type="ChEBI" id="CHEBI:58694"/>
        <dbReference type="ChEBI" id="CHEBI:58695"/>
        <dbReference type="ChEBI" id="CHEBI:456216"/>
        <dbReference type="EC" id="2.7.1.144"/>
    </reaction>
</comment>
<dbReference type="CDD" id="cd01164">
    <property type="entry name" value="FruK_PfkB_like"/>
    <property type="match status" value="1"/>
</dbReference>
<evidence type="ECO:0000256" key="6">
    <source>
        <dbReference type="ARBA" id="ARBA00047745"/>
    </source>
</evidence>
<evidence type="ECO:0000256" key="1">
    <source>
        <dbReference type="ARBA" id="ARBA00005380"/>
    </source>
</evidence>
<dbReference type="NCBIfam" id="TIGR03168">
    <property type="entry name" value="1-PFK"/>
    <property type="match status" value="1"/>
</dbReference>
<keyword evidence="4 8" id="KW-0418">Kinase</keyword>
<dbReference type="GO" id="GO:0005829">
    <property type="term" value="C:cytosol"/>
    <property type="evidence" value="ECO:0007669"/>
    <property type="project" value="TreeGrafter"/>
</dbReference>
<dbReference type="GO" id="GO:0005524">
    <property type="term" value="F:ATP binding"/>
    <property type="evidence" value="ECO:0007669"/>
    <property type="project" value="UniProtKB-UniRule"/>
</dbReference>
<dbReference type="EC" id="2.7.1.144" evidence="7"/>
<sequence>MIYTVTFNPSLDYVVHMKTFTAGDINRAEQEMIYPGGKGINVSLVLGNLHIPSKMLGFIAGFTGREIERLAKANGGDTDFIVLDEGCSRINLKVSADDETAVNGMGPHIPEEKLQALLTQIDTLKAGDTLVLAGSIPSDIPDDIYEQILKRLQGRGIRVVVDATGDLLKNVIKYKPFLIKPNNFELGELFSVDLHTDEEITVCAKQLQAMGARNVLVSLGGDGALLLGEDGQVYRRQSPNGTLVNSVGAGDSMVAGFLAGFEASKGDLNEALKMGISAGSASAFHEWLATEDDIKEVYAAL</sequence>
<keyword evidence="3 7" id="KW-0547">Nucleotide-binding</keyword>
<dbReference type="AlphaFoldDB" id="A0A1M6QHG0"/>
<dbReference type="FunFam" id="3.40.1190.20:FF:000001">
    <property type="entry name" value="Phosphofructokinase"/>
    <property type="match status" value="1"/>
</dbReference>
<feature type="domain" description="Carbohydrate kinase PfkB" evidence="9">
    <location>
        <begin position="13"/>
        <end position="283"/>
    </location>
</feature>
<dbReference type="InterPro" id="IPR017583">
    <property type="entry name" value="Tagatose/fructose_Pkinase"/>
</dbReference>
<dbReference type="GO" id="GO:0016052">
    <property type="term" value="P:carbohydrate catabolic process"/>
    <property type="evidence" value="ECO:0007669"/>
    <property type="project" value="UniProtKB-ARBA"/>
</dbReference>
<dbReference type="GO" id="GO:0005988">
    <property type="term" value="P:lactose metabolic process"/>
    <property type="evidence" value="ECO:0007669"/>
    <property type="project" value="UniProtKB-KW"/>
</dbReference>
<reference evidence="10 11" key="1">
    <citation type="journal article" date="2018" name="Genome Announc.">
        <title>Complete genomes of two Megasphaera elsdenii strains, NCIMB 702410 and ATCC 25940.</title>
        <authorList>
            <person name="Hatmaker E.A."/>
            <person name="O'Dell K."/>
            <person name="Riley L.A."/>
            <person name="Klingeman D.M."/>
            <person name="Guss A.M."/>
        </authorList>
    </citation>
    <scope>NUCLEOTIDE SEQUENCE [LARGE SCALE GENOMIC DNA]</scope>
    <source>
        <strain evidence="10 11">NCIMB702410</strain>
    </source>
</reference>
<dbReference type="InterPro" id="IPR011611">
    <property type="entry name" value="PfkB_dom"/>
</dbReference>
<evidence type="ECO:0000313" key="11">
    <source>
        <dbReference type="Proteomes" id="UP000238358"/>
    </source>
</evidence>
<dbReference type="PROSITE" id="PS00584">
    <property type="entry name" value="PFKB_KINASES_2"/>
    <property type="match status" value="1"/>
</dbReference>
<keyword evidence="5 7" id="KW-0067">ATP-binding</keyword>
<dbReference type="GO" id="GO:0044281">
    <property type="term" value="P:small molecule metabolic process"/>
    <property type="evidence" value="ECO:0007669"/>
    <property type="project" value="UniProtKB-ARBA"/>
</dbReference>
<accession>A0A1M6QHG0</accession>
<dbReference type="InterPro" id="IPR022463">
    <property type="entry name" value="1-PFruKinase"/>
</dbReference>
<keyword evidence="7" id="KW-0423">Lactose metabolism</keyword>
<evidence type="ECO:0000256" key="3">
    <source>
        <dbReference type="ARBA" id="ARBA00022741"/>
    </source>
</evidence>
<dbReference type="GO" id="GO:0008662">
    <property type="term" value="F:1-phosphofructokinase activity"/>
    <property type="evidence" value="ECO:0007669"/>
    <property type="project" value="UniProtKB-UniRule"/>
</dbReference>
<dbReference type="InterPro" id="IPR002173">
    <property type="entry name" value="Carboh/pur_kinase_PfkB_CS"/>
</dbReference>
<evidence type="ECO:0000256" key="2">
    <source>
        <dbReference type="ARBA" id="ARBA00022679"/>
    </source>
</evidence>
<dbReference type="GO" id="GO:0009024">
    <property type="term" value="F:tagatose-6-phosphate kinase activity"/>
    <property type="evidence" value="ECO:0007669"/>
    <property type="project" value="UniProtKB-EC"/>
</dbReference>
<comment type="similarity">
    <text evidence="7">Belongs to the carbohydrate kinase PfkB family. LacC subfamily.</text>
</comment>
<comment type="pathway">
    <text evidence="7">Carbohydrate metabolism; D-tagatose 6-phosphate degradation; D-glyceraldehyde 3-phosphate and glycerone phosphate from D-tagatose 6-phosphate: step 1/2.</text>
</comment>
<dbReference type="GO" id="GO:2001059">
    <property type="term" value="P:D-tagatose 6-phosphate catabolic process"/>
    <property type="evidence" value="ECO:0007669"/>
    <property type="project" value="UniProtKB-UniPathway"/>
</dbReference>
<dbReference type="RefSeq" id="WP_027895803.1">
    <property type="nucleotide sequence ID" value="NZ_CAMDYL010000009.1"/>
</dbReference>
<dbReference type="PANTHER" id="PTHR46566">
    <property type="entry name" value="1-PHOSPHOFRUCTOKINASE-RELATED"/>
    <property type="match status" value="1"/>
</dbReference>
<dbReference type="NCBIfam" id="TIGR03828">
    <property type="entry name" value="pfkB"/>
    <property type="match status" value="1"/>
</dbReference>
<dbReference type="UniPathway" id="UPA00704">
    <property type="reaction ID" value="UER00715"/>
</dbReference>
<organism evidence="10 11">
    <name type="scientific">Megasphaera elsdenii</name>
    <dbReference type="NCBI Taxonomy" id="907"/>
    <lineage>
        <taxon>Bacteria</taxon>
        <taxon>Bacillati</taxon>
        <taxon>Bacillota</taxon>
        <taxon>Negativicutes</taxon>
        <taxon>Veillonellales</taxon>
        <taxon>Veillonellaceae</taxon>
        <taxon>Megasphaera</taxon>
    </lineage>
</organism>
<comment type="function">
    <text evidence="8">Catalyzes the ATP-dependent phosphorylation of fructose-l-phosphate to fructose-l,6-bisphosphate.</text>
</comment>
<dbReference type="Gene3D" id="3.40.1190.20">
    <property type="match status" value="1"/>
</dbReference>
<gene>
    <name evidence="10" type="primary">pfkB</name>
    <name evidence="10" type="ORF">C6Y28_05020</name>
</gene>
<evidence type="ECO:0000256" key="8">
    <source>
        <dbReference type="RuleBase" id="RU369061"/>
    </source>
</evidence>
<dbReference type="PIRSF" id="PIRSF000535">
    <property type="entry name" value="1PFK/6PFK/LacC"/>
    <property type="match status" value="1"/>
</dbReference>
<dbReference type="InterPro" id="IPR029056">
    <property type="entry name" value="Ribokinase-like"/>
</dbReference>
<dbReference type="EMBL" id="CP027569">
    <property type="protein sequence ID" value="AVO27016.1"/>
    <property type="molecule type" value="Genomic_DNA"/>
</dbReference>
<dbReference type="SUPFAM" id="SSF53613">
    <property type="entry name" value="Ribokinase-like"/>
    <property type="match status" value="1"/>
</dbReference>
<comment type="catalytic activity">
    <reaction evidence="6 8">
        <text>beta-D-fructose 1-phosphate + ATP = beta-D-fructose 1,6-bisphosphate + ADP + H(+)</text>
        <dbReference type="Rhea" id="RHEA:14213"/>
        <dbReference type="ChEBI" id="CHEBI:15378"/>
        <dbReference type="ChEBI" id="CHEBI:30616"/>
        <dbReference type="ChEBI" id="CHEBI:32966"/>
        <dbReference type="ChEBI" id="CHEBI:138881"/>
        <dbReference type="ChEBI" id="CHEBI:456216"/>
        <dbReference type="EC" id="2.7.1.56"/>
    </reaction>
</comment>
<name>A0A1M6QHG0_MEGEL</name>
<keyword evidence="2 7" id="KW-0808">Transferase</keyword>
<evidence type="ECO:0000256" key="4">
    <source>
        <dbReference type="ARBA" id="ARBA00022777"/>
    </source>
</evidence>
<dbReference type="OrthoDB" id="9801219at2"/>
<evidence type="ECO:0000313" key="10">
    <source>
        <dbReference type="EMBL" id="AVO27016.1"/>
    </source>
</evidence>